<protein>
    <recommendedName>
        <fullName evidence="4">Small ribosomal subunit protein uS7 domain-containing protein</fullName>
    </recommendedName>
</protein>
<name>X1QF65_9ZZZZ</name>
<sequence>VGGATYQVPIEVAKHVGRSLAMRWLVASARARSGKSMAEKLAGELIDAAQGQGPTIKKRDDIHRMAEANKAFVHYRW</sequence>
<feature type="non-terminal residue" evidence="5">
    <location>
        <position position="1"/>
    </location>
</feature>
<dbReference type="EMBL" id="BARV01034699">
    <property type="protein sequence ID" value="GAI49675.1"/>
    <property type="molecule type" value="Genomic_DNA"/>
</dbReference>
<comment type="similarity">
    <text evidence="1">Belongs to the universal ribosomal protein uS7 family.</text>
</comment>
<evidence type="ECO:0000256" key="3">
    <source>
        <dbReference type="ARBA" id="ARBA00023274"/>
    </source>
</evidence>
<comment type="caution">
    <text evidence="5">The sequence shown here is derived from an EMBL/GenBank/DDBJ whole genome shotgun (WGS) entry which is preliminary data.</text>
</comment>
<accession>X1QF65</accession>
<keyword evidence="2" id="KW-0689">Ribosomal protein</keyword>
<dbReference type="Gene3D" id="1.10.455.10">
    <property type="entry name" value="Ribosomal protein S7 domain"/>
    <property type="match status" value="1"/>
</dbReference>
<dbReference type="InterPro" id="IPR023798">
    <property type="entry name" value="Ribosomal_uS7_dom"/>
</dbReference>
<evidence type="ECO:0000259" key="4">
    <source>
        <dbReference type="Pfam" id="PF00177"/>
    </source>
</evidence>
<organism evidence="5">
    <name type="scientific">marine sediment metagenome</name>
    <dbReference type="NCBI Taxonomy" id="412755"/>
    <lineage>
        <taxon>unclassified sequences</taxon>
        <taxon>metagenomes</taxon>
        <taxon>ecological metagenomes</taxon>
    </lineage>
</organism>
<gene>
    <name evidence="5" type="ORF">S06H3_54275</name>
</gene>
<evidence type="ECO:0000256" key="2">
    <source>
        <dbReference type="ARBA" id="ARBA00022980"/>
    </source>
</evidence>
<dbReference type="PANTHER" id="PTHR11205">
    <property type="entry name" value="RIBOSOMAL PROTEIN S7"/>
    <property type="match status" value="1"/>
</dbReference>
<dbReference type="GO" id="GO:1990904">
    <property type="term" value="C:ribonucleoprotein complex"/>
    <property type="evidence" value="ECO:0007669"/>
    <property type="project" value="UniProtKB-KW"/>
</dbReference>
<dbReference type="Pfam" id="PF00177">
    <property type="entry name" value="Ribosomal_S7"/>
    <property type="match status" value="1"/>
</dbReference>
<keyword evidence="3" id="KW-0687">Ribonucleoprotein</keyword>
<feature type="domain" description="Small ribosomal subunit protein uS7" evidence="4">
    <location>
        <begin position="1"/>
        <end position="70"/>
    </location>
</feature>
<dbReference type="InterPro" id="IPR000235">
    <property type="entry name" value="Ribosomal_uS7"/>
</dbReference>
<evidence type="ECO:0000313" key="5">
    <source>
        <dbReference type="EMBL" id="GAI49675.1"/>
    </source>
</evidence>
<reference evidence="5" key="1">
    <citation type="journal article" date="2014" name="Front. Microbiol.">
        <title>High frequency of phylogenetically diverse reductive dehalogenase-homologous genes in deep subseafloor sedimentary metagenomes.</title>
        <authorList>
            <person name="Kawai M."/>
            <person name="Futagami T."/>
            <person name="Toyoda A."/>
            <person name="Takaki Y."/>
            <person name="Nishi S."/>
            <person name="Hori S."/>
            <person name="Arai W."/>
            <person name="Tsubouchi T."/>
            <person name="Morono Y."/>
            <person name="Uchiyama I."/>
            <person name="Ito T."/>
            <person name="Fujiyama A."/>
            <person name="Inagaki F."/>
            <person name="Takami H."/>
        </authorList>
    </citation>
    <scope>NUCLEOTIDE SEQUENCE</scope>
    <source>
        <strain evidence="5">Expedition CK06-06</strain>
    </source>
</reference>
<dbReference type="InterPro" id="IPR036823">
    <property type="entry name" value="Ribosomal_uS7_dom_sf"/>
</dbReference>
<dbReference type="GO" id="GO:0006412">
    <property type="term" value="P:translation"/>
    <property type="evidence" value="ECO:0007669"/>
    <property type="project" value="InterPro"/>
</dbReference>
<dbReference type="AlphaFoldDB" id="X1QF65"/>
<evidence type="ECO:0000256" key="1">
    <source>
        <dbReference type="ARBA" id="ARBA00007151"/>
    </source>
</evidence>
<dbReference type="SUPFAM" id="SSF47973">
    <property type="entry name" value="Ribosomal protein S7"/>
    <property type="match status" value="1"/>
</dbReference>
<dbReference type="GO" id="GO:0005840">
    <property type="term" value="C:ribosome"/>
    <property type="evidence" value="ECO:0007669"/>
    <property type="project" value="UniProtKB-KW"/>
</dbReference>
<proteinExistence type="inferred from homology"/>